<dbReference type="AlphaFoldDB" id="A0A4Q0YKF2"/>
<evidence type="ECO:0000313" key="2">
    <source>
        <dbReference type="EMBL" id="RXJ71207.1"/>
    </source>
</evidence>
<evidence type="ECO:0000313" key="3">
    <source>
        <dbReference type="Proteomes" id="UP000290287"/>
    </source>
</evidence>
<sequence length="811" mass="93310">MTLPYVVVRSNNLSLSTLDNLTQSTTMAESMHHRDQALGDEKAARDTLINALFDAAGAEHPQYRKLLTIKNKLTQNKVNLRWAAEQSGLLSSIDGGQAWLESYQALHHAEQQIDDQYEALCGKSRESIKSMAQSPIFRKSISFTRGNISDIVTRYCRHRGAPNKKLLNEEDTLLRYLTRAVTKVSPFSGFTSIGFSPVEASGETTIERAPQLMDKFSLDRSVFLKIYDQLVVTHSHCWRYHFSVNMSDKDNQAFCYSFRDDKQVYPFRSSLVKSRVPKFALAKDTHYDFDDLKALLGDRCEVLFNQLITTGVLQFDLRLDDQAQDILQEMKDKIAVLKTRGFDFPEFEALLDNIHQAFLVLPQQPVDRVRDCIEDITVSTGELCEMVGYQSIKQSGIVYHDTLHPSLSAIDKTLVDTFSTQVSEFLQHYIGIDYDAGVSSSLMGSLRQTMAPDQKYDLFDFYDIASSQLQQANQDPRNNVGEVNKMLRFYEHLWQHRNSDLLTLEAQPPQEKVAHSLSAYGHIHDNKFILNNVDSGYLRVWSRFFTFNDDDTVLKKCVDAYGDALEDSYDFYDTFGFNTGRRPRIAKKRIWLEPSDASQDGDLVLADLYVRWPEGEPKPRLFSHIDDKEITLRHTALFVTQLYPKLVELLLKFSMMEQQCYFAPRFGIYDMVVQQAAFTPVKLPRVMYKDVVVSRRQWWLSRQALPVKTTGETWSEYLIRLNVWREEAGIPSRVFVRRHAGDKVLQRDISNNKKPLFVDFNSPIMCRPISRVFNSSFDYISFDEMLPDGSDEFINSNENTFASEVILEKTV</sequence>
<reference evidence="2 3" key="1">
    <citation type="submission" date="2017-10" db="EMBL/GenBank/DDBJ databases">
        <title>Nyctiphanis sp. nov., isolated from the stomach of the euphausiid Nyctiphanes simplex (Hansen, 1911) in the Gulf of California.</title>
        <authorList>
            <person name="Gomez-Gil B."/>
            <person name="Aguilar-Mendez M."/>
            <person name="Lopez-Cortes A."/>
            <person name="Gomez-Gutierrez J."/>
            <person name="Roque A."/>
            <person name="Lang E."/>
            <person name="Gonzalez-Castillo A."/>
        </authorList>
    </citation>
    <scope>NUCLEOTIDE SEQUENCE [LARGE SCALE GENOMIC DNA]</scope>
    <source>
        <strain evidence="2 3">CAIM 600</strain>
    </source>
</reference>
<dbReference type="Pfam" id="PF04738">
    <property type="entry name" value="Lant_dehydr_N"/>
    <property type="match status" value="1"/>
</dbReference>
<organism evidence="2 3">
    <name type="scientific">Veronia nyctiphanis</name>
    <dbReference type="NCBI Taxonomy" id="1278244"/>
    <lineage>
        <taxon>Bacteria</taxon>
        <taxon>Pseudomonadati</taxon>
        <taxon>Pseudomonadota</taxon>
        <taxon>Gammaproteobacteria</taxon>
        <taxon>Vibrionales</taxon>
        <taxon>Vibrionaceae</taxon>
        <taxon>Veronia</taxon>
    </lineage>
</organism>
<feature type="domain" description="Lantibiotic dehydratase N-terminal" evidence="1">
    <location>
        <begin position="578"/>
        <end position="748"/>
    </location>
</feature>
<evidence type="ECO:0000259" key="1">
    <source>
        <dbReference type="Pfam" id="PF04738"/>
    </source>
</evidence>
<accession>A0A4Q0YKF2</accession>
<name>A0A4Q0YKF2_9GAMM</name>
<dbReference type="Proteomes" id="UP000290287">
    <property type="component" value="Unassembled WGS sequence"/>
</dbReference>
<protein>
    <recommendedName>
        <fullName evidence="1">Lantibiotic dehydratase N-terminal domain-containing protein</fullName>
    </recommendedName>
</protein>
<dbReference type="EMBL" id="PEIB01000039">
    <property type="protein sequence ID" value="RXJ71207.1"/>
    <property type="molecule type" value="Genomic_DNA"/>
</dbReference>
<comment type="caution">
    <text evidence="2">The sequence shown here is derived from an EMBL/GenBank/DDBJ whole genome shotgun (WGS) entry which is preliminary data.</text>
</comment>
<dbReference type="RefSeq" id="WP_129123932.1">
    <property type="nucleotide sequence ID" value="NZ_PEIB01000039.1"/>
</dbReference>
<dbReference type="InterPro" id="IPR006827">
    <property type="entry name" value="Lant_deHydtase_N"/>
</dbReference>
<gene>
    <name evidence="2" type="ORF">CS022_21310</name>
</gene>
<proteinExistence type="predicted"/>
<keyword evidence="3" id="KW-1185">Reference proteome</keyword>